<reference evidence="3" key="1">
    <citation type="journal article" date="2019" name="Int. J. Syst. Evol. Microbiol.">
        <title>The Global Catalogue of Microorganisms (GCM) 10K type strain sequencing project: providing services to taxonomists for standard genome sequencing and annotation.</title>
        <authorList>
            <consortium name="The Broad Institute Genomics Platform"/>
            <consortium name="The Broad Institute Genome Sequencing Center for Infectious Disease"/>
            <person name="Wu L."/>
            <person name="Ma J."/>
        </authorList>
    </citation>
    <scope>NUCLEOTIDE SEQUENCE [LARGE SCALE GENOMIC DNA]</scope>
    <source>
        <strain evidence="3">CGMCC 1.15795</strain>
    </source>
</reference>
<keyword evidence="1" id="KW-0472">Membrane</keyword>
<keyword evidence="1" id="KW-0812">Transmembrane</keyword>
<dbReference type="RefSeq" id="WP_382315148.1">
    <property type="nucleotide sequence ID" value="NZ_JBHUFD010000005.1"/>
</dbReference>
<dbReference type="Proteomes" id="UP001597197">
    <property type="component" value="Unassembled WGS sequence"/>
</dbReference>
<name>A0ABW4QWG0_9BACT</name>
<keyword evidence="3" id="KW-1185">Reference proteome</keyword>
<organism evidence="2 3">
    <name type="scientific">Hymenobacter bucti</name>
    <dbReference type="NCBI Taxonomy" id="1844114"/>
    <lineage>
        <taxon>Bacteria</taxon>
        <taxon>Pseudomonadati</taxon>
        <taxon>Bacteroidota</taxon>
        <taxon>Cytophagia</taxon>
        <taxon>Cytophagales</taxon>
        <taxon>Hymenobacteraceae</taxon>
        <taxon>Hymenobacter</taxon>
    </lineage>
</organism>
<protein>
    <recommendedName>
        <fullName evidence="4">DUF2306 domain-containing protein</fullName>
    </recommendedName>
</protein>
<evidence type="ECO:0000256" key="1">
    <source>
        <dbReference type="SAM" id="Phobius"/>
    </source>
</evidence>
<feature type="transmembrane region" description="Helical" evidence="1">
    <location>
        <begin position="100"/>
        <end position="120"/>
    </location>
</feature>
<keyword evidence="1" id="KW-1133">Transmembrane helix</keyword>
<evidence type="ECO:0000313" key="3">
    <source>
        <dbReference type="Proteomes" id="UP001597197"/>
    </source>
</evidence>
<feature type="transmembrane region" description="Helical" evidence="1">
    <location>
        <begin position="41"/>
        <end position="62"/>
    </location>
</feature>
<gene>
    <name evidence="2" type="ORF">ACFSDX_15620</name>
</gene>
<accession>A0ABW4QWG0</accession>
<evidence type="ECO:0000313" key="2">
    <source>
        <dbReference type="EMBL" id="MFD1873874.1"/>
    </source>
</evidence>
<evidence type="ECO:0008006" key="4">
    <source>
        <dbReference type="Google" id="ProtNLM"/>
    </source>
</evidence>
<proteinExistence type="predicted"/>
<comment type="caution">
    <text evidence="2">The sequence shown here is derived from an EMBL/GenBank/DDBJ whole genome shotgun (WGS) entry which is preliminary data.</text>
</comment>
<sequence>MAFLLFSPVSTLHLLAALAALVTGTAVLYRPKATRAHRRLGWAYVGSMGVVLLTAFRIYTLFGRFGLVHWGAVGSAGALLLGVGAAVGRAAIPAWLRWHYLGMGVSVTGLYATFVVESTYRLFPAAYFWWSTLGSGSVVLAVGGWLLSRQYAAWAAAYGVAQKPGRRLAPS</sequence>
<feature type="transmembrane region" description="Helical" evidence="1">
    <location>
        <begin position="126"/>
        <end position="147"/>
    </location>
</feature>
<dbReference type="EMBL" id="JBHUFD010000005">
    <property type="protein sequence ID" value="MFD1873874.1"/>
    <property type="molecule type" value="Genomic_DNA"/>
</dbReference>
<feature type="transmembrane region" description="Helical" evidence="1">
    <location>
        <begin position="12"/>
        <end position="29"/>
    </location>
</feature>
<feature type="transmembrane region" description="Helical" evidence="1">
    <location>
        <begin position="68"/>
        <end position="88"/>
    </location>
</feature>